<reference evidence="8" key="1">
    <citation type="submission" date="2021-05" db="EMBL/GenBank/DDBJ databases">
        <authorList>
            <person name="Tigano A."/>
        </authorList>
    </citation>
    <scope>NUCLEOTIDE SEQUENCE</scope>
</reference>
<organism evidence="8 9">
    <name type="scientific">Menidia menidia</name>
    <name type="common">Atlantic silverside</name>
    <dbReference type="NCBI Taxonomy" id="238744"/>
    <lineage>
        <taxon>Eukaryota</taxon>
        <taxon>Metazoa</taxon>
        <taxon>Chordata</taxon>
        <taxon>Craniata</taxon>
        <taxon>Vertebrata</taxon>
        <taxon>Euteleostomi</taxon>
        <taxon>Actinopterygii</taxon>
        <taxon>Neopterygii</taxon>
        <taxon>Teleostei</taxon>
        <taxon>Neoteleostei</taxon>
        <taxon>Acanthomorphata</taxon>
        <taxon>Ovalentaria</taxon>
        <taxon>Atherinomorphae</taxon>
        <taxon>Atheriniformes</taxon>
        <taxon>Atherinopsidae</taxon>
        <taxon>Menidiinae</taxon>
        <taxon>Menidia</taxon>
    </lineage>
</organism>
<dbReference type="InterPro" id="IPR011990">
    <property type="entry name" value="TPR-like_helical_dom_sf"/>
</dbReference>
<keyword evidence="9" id="KW-1185">Reference proteome</keyword>
<dbReference type="CDD" id="cd17326">
    <property type="entry name" value="MFS_MFSD8"/>
    <property type="match status" value="1"/>
</dbReference>
<feature type="compositionally biased region" description="Basic and acidic residues" evidence="4">
    <location>
        <begin position="641"/>
        <end position="666"/>
    </location>
</feature>
<dbReference type="InterPro" id="IPR020846">
    <property type="entry name" value="MFS_dom"/>
</dbReference>
<evidence type="ECO:0000259" key="7">
    <source>
        <dbReference type="PROSITE" id="PS50850"/>
    </source>
</evidence>
<dbReference type="EMBL" id="CAJRST010014446">
    <property type="protein sequence ID" value="CAG5929256.1"/>
    <property type="molecule type" value="Genomic_DNA"/>
</dbReference>
<feature type="transmembrane region" description="Helical" evidence="5">
    <location>
        <begin position="36"/>
        <end position="58"/>
    </location>
</feature>
<dbReference type="InterPro" id="IPR011701">
    <property type="entry name" value="MFS"/>
</dbReference>
<dbReference type="InterPro" id="IPR012677">
    <property type="entry name" value="Nucleotide-bd_a/b_plait_sf"/>
</dbReference>
<sequence length="1136" mass="125457">MSHLDSDDTTPLLRDDASSDGSQDEDYRSRWRSIRVMYFTMFLSSVGFTIVITSLWPYLQKIDSSADASFLGWMVAAYSLGQMVASPIFGLWSNHRPRREPLVCSIFINLSANIYYAYAHLPKTNNKYHLLMSRVFVGFGAGNVAVVRSYVAGATSLKERTGAMANMSACQALGFILGPGALDPQAVDGGSLFLNSEHVLCPTSALQACLSFVGEQGVILNVIDLQLNMYTTPALLAAAFGLVNILLVLLVLREHHVDEDGRHIRAINYTNEDRVDVIEDTGESIDQLAVLTSNILFFIVMFIFAVFETIATPLSMDMFAWTRKEAVLYNGIIMCGIGFESILVFVVVKAAAQRFGDRPVLLAGFLIVFCGFIILLPWGNHYPKIQWADLKNNSLVSQMSAATVATNGTLEPTGCPYEQTWCQYTPAIHLGQYISSDILIGVGYPACNVMSYTLYSKILGPKPQGVYMGWLTASGSGARTLGPVFVSHIYTLLGPRWAFSLICSMVIGAVILLSSTYQRLIAFSVRHGRIQRVAGMFESHPYWQRIIRCGLLGYDRGTGGKHTSSSGVDYQPPLHDDTSACDSSCSPSEKDTERKARLLQEAKKNKEKAEKKQLKKQNRKERKEMEKKKQNPETNNEEKDDVPPAKTEEPVSYERKDGIGSREKGLAAKGPANNVSDTESTDKDEGSSDSEELDMTSTFVSKAALIAKRQLEHKTGAERKEKKVPNKEEHKSVPNKKNEGREPQKKDSMAPSFEDNIKISTELANIGNNFASGGDYFMAVKYFTDAIKYNPKEFKLFGNRSFCFEKLQEYDKALTDAELSLGIRPGWVKGLFRKGRALAGLKMYEEAAQAFREVLKLESSYAEAAQELMRVQILELMEYGFTREQSSNALIIHGTVTKALEVLTNLQQPGEAGCRGPVLCRGAPQWSSSSTAGLCVSGALSNGMLPPAIVANTTGISPILSASINPAQSIETPPIKPLGSVQNIANGQSHPKPFDIQHVKMNGSDNQPSLELFPVWVGNLNYPVTEATIFNLFNRVGPVHSVKLLQSRRCAFVNFTIKHNCDKAIRRFHGCDLNGNNIAVRYPDRIPPGIGISRSALRAEDLQDENLRHHVDGRTADGSQRPFRPYKPVPAHRGNH</sequence>
<feature type="transmembrane region" description="Helical" evidence="5">
    <location>
        <begin position="70"/>
        <end position="90"/>
    </location>
</feature>
<feature type="domain" description="RRM" evidence="6">
    <location>
        <begin position="1013"/>
        <end position="1085"/>
    </location>
</feature>
<feature type="region of interest" description="Disordered" evidence="4">
    <location>
        <begin position="1"/>
        <end position="25"/>
    </location>
</feature>
<dbReference type="Pfam" id="PF13181">
    <property type="entry name" value="TPR_8"/>
    <property type="match status" value="1"/>
</dbReference>
<keyword evidence="5" id="KW-0472">Membrane</keyword>
<feature type="transmembrane region" description="Helical" evidence="5">
    <location>
        <begin position="327"/>
        <end position="348"/>
    </location>
</feature>
<dbReference type="PROSITE" id="PS50005">
    <property type="entry name" value="TPR"/>
    <property type="match status" value="2"/>
</dbReference>
<feature type="compositionally biased region" description="Basic and acidic residues" evidence="4">
    <location>
        <begin position="588"/>
        <end position="612"/>
    </location>
</feature>
<feature type="compositionally biased region" description="Basic and acidic residues" evidence="4">
    <location>
        <begin position="1104"/>
        <end position="1115"/>
    </location>
</feature>
<dbReference type="InterPro" id="IPR035979">
    <property type="entry name" value="RBD_domain_sf"/>
</dbReference>
<dbReference type="Gene3D" id="1.25.40.10">
    <property type="entry name" value="Tetratricopeptide repeat domain"/>
    <property type="match status" value="1"/>
</dbReference>
<dbReference type="GO" id="GO:0022857">
    <property type="term" value="F:transmembrane transporter activity"/>
    <property type="evidence" value="ECO:0007669"/>
    <property type="project" value="InterPro"/>
</dbReference>
<dbReference type="PANTHER" id="PTHR47678">
    <property type="entry name" value="TETRATRICOPEPTIDE REPEAT PROTEIN 31"/>
    <property type="match status" value="1"/>
</dbReference>
<evidence type="ECO:0000256" key="3">
    <source>
        <dbReference type="PROSITE-ProRule" id="PRU00339"/>
    </source>
</evidence>
<dbReference type="AlphaFoldDB" id="A0A8S4B7F2"/>
<feature type="transmembrane region" description="Helical" evidence="5">
    <location>
        <begin position="288"/>
        <end position="307"/>
    </location>
</feature>
<dbReference type="SUPFAM" id="SSF48452">
    <property type="entry name" value="TPR-like"/>
    <property type="match status" value="1"/>
</dbReference>
<keyword evidence="5" id="KW-1133">Transmembrane helix</keyword>
<evidence type="ECO:0000256" key="2">
    <source>
        <dbReference type="PROSITE-ProRule" id="PRU00176"/>
    </source>
</evidence>
<evidence type="ECO:0000256" key="4">
    <source>
        <dbReference type="SAM" id="MobiDB-lite"/>
    </source>
</evidence>
<dbReference type="OrthoDB" id="370281at2759"/>
<dbReference type="InterPro" id="IPR036259">
    <property type="entry name" value="MFS_trans_sf"/>
</dbReference>
<dbReference type="PANTHER" id="PTHR47678:SF1">
    <property type="entry name" value="TETRATRICOPEPTIDE REPEAT PROTEIN 31"/>
    <property type="match status" value="1"/>
</dbReference>
<feature type="transmembrane region" description="Helical" evidence="5">
    <location>
        <begin position="163"/>
        <end position="182"/>
    </location>
</feature>
<name>A0A8S4B7F2_9TELE</name>
<comment type="subcellular location">
    <subcellularLocation>
        <location evidence="1">Membrane</location>
        <topology evidence="1">Multi-pass membrane protein</topology>
    </subcellularLocation>
</comment>
<keyword evidence="2" id="KW-0694">RNA-binding</keyword>
<feature type="region of interest" description="Disordered" evidence="4">
    <location>
        <begin position="1104"/>
        <end position="1136"/>
    </location>
</feature>
<accession>A0A8S4B7F2</accession>
<gene>
    <name evidence="8" type="ORF">MMEN_LOCUS12889</name>
</gene>
<dbReference type="Proteomes" id="UP000677803">
    <property type="component" value="Unassembled WGS sequence"/>
</dbReference>
<dbReference type="Gene3D" id="3.30.70.330">
    <property type="match status" value="1"/>
</dbReference>
<feature type="region of interest" description="Disordered" evidence="4">
    <location>
        <begin position="560"/>
        <end position="695"/>
    </location>
</feature>
<dbReference type="PROSITE" id="PS50102">
    <property type="entry name" value="RRM"/>
    <property type="match status" value="1"/>
</dbReference>
<comment type="caution">
    <text evidence="8">The sequence shown here is derived from an EMBL/GenBank/DDBJ whole genome shotgun (WGS) entry which is preliminary data.</text>
</comment>
<evidence type="ECO:0000259" key="6">
    <source>
        <dbReference type="PROSITE" id="PS50102"/>
    </source>
</evidence>
<feature type="repeat" description="TPR" evidence="3">
    <location>
        <begin position="828"/>
        <end position="861"/>
    </location>
</feature>
<keyword evidence="5" id="KW-0812">Transmembrane</keyword>
<dbReference type="Pfam" id="PF07690">
    <property type="entry name" value="MFS_1"/>
    <property type="match status" value="1"/>
</dbReference>
<feature type="domain" description="Major facilitator superfamily (MFS) profile" evidence="7">
    <location>
        <begin position="33"/>
        <end position="526"/>
    </location>
</feature>
<feature type="compositionally biased region" description="Basic and acidic residues" evidence="4">
    <location>
        <begin position="710"/>
        <end position="748"/>
    </location>
</feature>
<dbReference type="SMART" id="SM00360">
    <property type="entry name" value="RRM"/>
    <property type="match status" value="1"/>
</dbReference>
<dbReference type="PROSITE" id="PS50850">
    <property type="entry name" value="MFS"/>
    <property type="match status" value="1"/>
</dbReference>
<feature type="region of interest" description="Disordered" evidence="4">
    <location>
        <begin position="710"/>
        <end position="752"/>
    </location>
</feature>
<evidence type="ECO:0000313" key="8">
    <source>
        <dbReference type="EMBL" id="CAG5929256.1"/>
    </source>
</evidence>
<dbReference type="GO" id="GO:0003723">
    <property type="term" value="F:RNA binding"/>
    <property type="evidence" value="ECO:0007669"/>
    <property type="project" value="UniProtKB-UniRule"/>
</dbReference>
<dbReference type="SMART" id="SM00028">
    <property type="entry name" value="TPR"/>
    <property type="match status" value="3"/>
</dbReference>
<feature type="repeat" description="TPR" evidence="3">
    <location>
        <begin position="760"/>
        <end position="793"/>
    </location>
</feature>
<feature type="transmembrane region" description="Helical" evidence="5">
    <location>
        <begin position="102"/>
        <end position="119"/>
    </location>
</feature>
<evidence type="ECO:0000313" key="9">
    <source>
        <dbReference type="Proteomes" id="UP000677803"/>
    </source>
</evidence>
<evidence type="ECO:0000256" key="5">
    <source>
        <dbReference type="SAM" id="Phobius"/>
    </source>
</evidence>
<dbReference type="InterPro" id="IPR000504">
    <property type="entry name" value="RRM_dom"/>
</dbReference>
<feature type="compositionally biased region" description="Basic and acidic residues" evidence="4">
    <location>
        <begin position="621"/>
        <end position="631"/>
    </location>
</feature>
<dbReference type="Pfam" id="PF00076">
    <property type="entry name" value="RRM_1"/>
    <property type="match status" value="1"/>
</dbReference>
<protein>
    <submittedName>
        <fullName evidence="8">(Atlantic silverside) hypothetical protein</fullName>
    </submittedName>
</protein>
<feature type="transmembrane region" description="Helical" evidence="5">
    <location>
        <begin position="234"/>
        <end position="252"/>
    </location>
</feature>
<dbReference type="GO" id="GO:0016020">
    <property type="term" value="C:membrane"/>
    <property type="evidence" value="ECO:0007669"/>
    <property type="project" value="UniProtKB-SubCell"/>
</dbReference>
<dbReference type="Gene3D" id="1.20.1250.20">
    <property type="entry name" value="MFS general substrate transporter like domains"/>
    <property type="match status" value="1"/>
</dbReference>
<dbReference type="CDD" id="cd00590">
    <property type="entry name" value="RRM_SF"/>
    <property type="match status" value="1"/>
</dbReference>
<dbReference type="SUPFAM" id="SSF103473">
    <property type="entry name" value="MFS general substrate transporter"/>
    <property type="match status" value="1"/>
</dbReference>
<feature type="transmembrane region" description="Helical" evidence="5">
    <location>
        <begin position="131"/>
        <end position="151"/>
    </location>
</feature>
<evidence type="ECO:0000256" key="1">
    <source>
        <dbReference type="ARBA" id="ARBA00004141"/>
    </source>
</evidence>
<proteinExistence type="predicted"/>
<dbReference type="SUPFAM" id="SSF54928">
    <property type="entry name" value="RNA-binding domain, RBD"/>
    <property type="match status" value="1"/>
</dbReference>
<dbReference type="InterPro" id="IPR019734">
    <property type="entry name" value="TPR_rpt"/>
</dbReference>
<keyword evidence="3" id="KW-0802">TPR repeat</keyword>
<feature type="transmembrane region" description="Helical" evidence="5">
    <location>
        <begin position="360"/>
        <end position="379"/>
    </location>
</feature>